<reference evidence="1 2" key="1">
    <citation type="journal article" date="2018" name="Nat. Genet.">
        <title>The Rosa genome provides new insights in the design of modern roses.</title>
        <authorList>
            <person name="Bendahmane M."/>
        </authorList>
    </citation>
    <scope>NUCLEOTIDE SEQUENCE [LARGE SCALE GENOMIC DNA]</scope>
    <source>
        <strain evidence="2">cv. Old Blush</strain>
    </source>
</reference>
<evidence type="ECO:0000313" key="2">
    <source>
        <dbReference type="Proteomes" id="UP000238479"/>
    </source>
</evidence>
<name>A0A2P6PAD8_ROSCH</name>
<comment type="caution">
    <text evidence="1">The sequence shown here is derived from an EMBL/GenBank/DDBJ whole genome shotgun (WGS) entry which is preliminary data.</text>
</comment>
<dbReference type="Proteomes" id="UP000238479">
    <property type="component" value="Chromosome 7"/>
</dbReference>
<dbReference type="Gramene" id="PRQ18883">
    <property type="protein sequence ID" value="PRQ18883"/>
    <property type="gene ID" value="RchiOBHm_Chr7g0211041"/>
</dbReference>
<sequence length="40" mass="4257">MESIMSLLPLPMSCCAVLHVVTATDEKPPSSSLHMIRGSS</sequence>
<proteinExistence type="predicted"/>
<protein>
    <submittedName>
        <fullName evidence="1">Uncharacterized protein</fullName>
    </submittedName>
</protein>
<accession>A0A2P6PAD8</accession>
<dbReference type="AlphaFoldDB" id="A0A2P6PAD8"/>
<gene>
    <name evidence="1" type="ORF">RchiOBHm_Chr7g0211041</name>
</gene>
<dbReference type="EMBL" id="PDCK01000045">
    <property type="protein sequence ID" value="PRQ18883.1"/>
    <property type="molecule type" value="Genomic_DNA"/>
</dbReference>
<organism evidence="1 2">
    <name type="scientific">Rosa chinensis</name>
    <name type="common">China rose</name>
    <dbReference type="NCBI Taxonomy" id="74649"/>
    <lineage>
        <taxon>Eukaryota</taxon>
        <taxon>Viridiplantae</taxon>
        <taxon>Streptophyta</taxon>
        <taxon>Embryophyta</taxon>
        <taxon>Tracheophyta</taxon>
        <taxon>Spermatophyta</taxon>
        <taxon>Magnoliopsida</taxon>
        <taxon>eudicotyledons</taxon>
        <taxon>Gunneridae</taxon>
        <taxon>Pentapetalae</taxon>
        <taxon>rosids</taxon>
        <taxon>fabids</taxon>
        <taxon>Rosales</taxon>
        <taxon>Rosaceae</taxon>
        <taxon>Rosoideae</taxon>
        <taxon>Rosoideae incertae sedis</taxon>
        <taxon>Rosa</taxon>
    </lineage>
</organism>
<keyword evidence="2" id="KW-1185">Reference proteome</keyword>
<evidence type="ECO:0000313" key="1">
    <source>
        <dbReference type="EMBL" id="PRQ18883.1"/>
    </source>
</evidence>